<accession>A0A6C0IY41</accession>
<name>A0A6C0IY41_9ZZZZ</name>
<protein>
    <submittedName>
        <fullName evidence="1">Uncharacterized protein</fullName>
    </submittedName>
</protein>
<dbReference type="AlphaFoldDB" id="A0A6C0IY41"/>
<reference evidence="1" key="1">
    <citation type="journal article" date="2020" name="Nature">
        <title>Giant virus diversity and host interactions through global metagenomics.</title>
        <authorList>
            <person name="Schulz F."/>
            <person name="Roux S."/>
            <person name="Paez-Espino D."/>
            <person name="Jungbluth S."/>
            <person name="Walsh D.A."/>
            <person name="Denef V.J."/>
            <person name="McMahon K.D."/>
            <person name="Konstantinidis K.T."/>
            <person name="Eloe-Fadrosh E.A."/>
            <person name="Kyrpides N.C."/>
            <person name="Woyke T."/>
        </authorList>
    </citation>
    <scope>NUCLEOTIDE SEQUENCE</scope>
    <source>
        <strain evidence="1">GVMAG-M-3300025626-8</strain>
    </source>
</reference>
<evidence type="ECO:0000313" key="1">
    <source>
        <dbReference type="EMBL" id="QHT98241.1"/>
    </source>
</evidence>
<proteinExistence type="predicted"/>
<dbReference type="EMBL" id="MN740291">
    <property type="protein sequence ID" value="QHT98241.1"/>
    <property type="molecule type" value="Genomic_DNA"/>
</dbReference>
<organism evidence="1">
    <name type="scientific">viral metagenome</name>
    <dbReference type="NCBI Taxonomy" id="1070528"/>
    <lineage>
        <taxon>unclassified sequences</taxon>
        <taxon>metagenomes</taxon>
        <taxon>organismal metagenomes</taxon>
    </lineage>
</organism>
<sequence>MAQTDIPAPAYTGTNLGRHILCILEENHQQVFRNQDKSLYQFKICEHAEIFHQNMSVSAHKYALFVKNRQNPFNAVEELDITHNTQTASHLLFCFLYL</sequence>